<evidence type="ECO:0000313" key="4">
    <source>
        <dbReference type="EMBL" id="KPV48565.1"/>
    </source>
</evidence>
<keyword evidence="5" id="KW-1185">Reference proteome</keyword>
<name>A0A0N8PR03_9CHLR</name>
<dbReference type="InterPro" id="IPR016171">
    <property type="entry name" value="Vanillyl_alc_oxidase_C-sub2"/>
</dbReference>
<evidence type="ECO:0000256" key="2">
    <source>
        <dbReference type="ARBA" id="ARBA00022827"/>
    </source>
</evidence>
<accession>A0A0N8PR03</accession>
<dbReference type="Proteomes" id="UP000050509">
    <property type="component" value="Unassembled WGS sequence"/>
</dbReference>
<evidence type="ECO:0000313" key="5">
    <source>
        <dbReference type="Proteomes" id="UP000050509"/>
    </source>
</evidence>
<feature type="domain" description="FAD-binding oxidoreductase/transferase type 4 C-terminal" evidence="3">
    <location>
        <begin position="117"/>
        <end position="141"/>
    </location>
</feature>
<sequence>HMSDLAALAEDQRASGATRLDHEQEAELWLRIADLPQITDLPTGTALLKLAVLPGDVARTIEQIEQQAGGQALVSARALNGVIYARLPASADPQALAALPGLQWTAGDTSLPHWGARPAGFELMQRIKAEFDPSGQLNPGRFLEGL</sequence>
<dbReference type="SUPFAM" id="SSF55103">
    <property type="entry name" value="FAD-linked oxidases, C-terminal domain"/>
    <property type="match status" value="1"/>
</dbReference>
<dbReference type="Pfam" id="PF02913">
    <property type="entry name" value="FAD-oxidase_C"/>
    <property type="match status" value="1"/>
</dbReference>
<evidence type="ECO:0000259" key="3">
    <source>
        <dbReference type="Pfam" id="PF02913"/>
    </source>
</evidence>
<comment type="caution">
    <text evidence="4">The sequence shown here is derived from an EMBL/GenBank/DDBJ whole genome shotgun (WGS) entry which is preliminary data.</text>
</comment>
<dbReference type="InterPro" id="IPR004113">
    <property type="entry name" value="FAD-bd_oxidored_4_C"/>
</dbReference>
<dbReference type="Gene3D" id="1.10.45.10">
    <property type="entry name" value="Vanillyl-alcohol Oxidase, Chain A, domain 4"/>
    <property type="match status" value="1"/>
</dbReference>
<dbReference type="GO" id="GO:0050660">
    <property type="term" value="F:flavin adenine dinucleotide binding"/>
    <property type="evidence" value="ECO:0007669"/>
    <property type="project" value="InterPro"/>
</dbReference>
<dbReference type="EMBL" id="LJCR01002555">
    <property type="protein sequence ID" value="KPV48565.1"/>
    <property type="molecule type" value="Genomic_DNA"/>
</dbReference>
<reference evidence="4 5" key="1">
    <citation type="submission" date="2015-09" db="EMBL/GenBank/DDBJ databases">
        <title>Draft genome sequence of Kouleothrix aurantiaca JCM 19913.</title>
        <authorList>
            <person name="Hemp J."/>
        </authorList>
    </citation>
    <scope>NUCLEOTIDE SEQUENCE [LARGE SCALE GENOMIC DNA]</scope>
    <source>
        <strain evidence="4 5">COM-B</strain>
    </source>
</reference>
<protein>
    <recommendedName>
        <fullName evidence="3">FAD-binding oxidoreductase/transferase type 4 C-terminal domain-containing protein</fullName>
    </recommendedName>
</protein>
<organism evidence="4 5">
    <name type="scientific">Kouleothrix aurantiaca</name>
    <dbReference type="NCBI Taxonomy" id="186479"/>
    <lineage>
        <taxon>Bacteria</taxon>
        <taxon>Bacillati</taxon>
        <taxon>Chloroflexota</taxon>
        <taxon>Chloroflexia</taxon>
        <taxon>Chloroflexales</taxon>
        <taxon>Roseiflexineae</taxon>
        <taxon>Roseiflexaceae</taxon>
        <taxon>Kouleothrix</taxon>
    </lineage>
</organism>
<dbReference type="GO" id="GO:0003824">
    <property type="term" value="F:catalytic activity"/>
    <property type="evidence" value="ECO:0007669"/>
    <property type="project" value="InterPro"/>
</dbReference>
<keyword evidence="1" id="KW-0285">Flavoprotein</keyword>
<evidence type="ECO:0000256" key="1">
    <source>
        <dbReference type="ARBA" id="ARBA00022630"/>
    </source>
</evidence>
<keyword evidence="2" id="KW-0274">FAD</keyword>
<dbReference type="InterPro" id="IPR016164">
    <property type="entry name" value="FAD-linked_Oxase-like_C"/>
</dbReference>
<feature type="non-terminal residue" evidence="4">
    <location>
        <position position="1"/>
    </location>
</feature>
<gene>
    <name evidence="4" type="ORF">SE17_37385</name>
</gene>
<proteinExistence type="predicted"/>
<dbReference type="AlphaFoldDB" id="A0A0N8PR03"/>